<dbReference type="Proteomes" id="UP000673383">
    <property type="component" value="Unassembled WGS sequence"/>
</dbReference>
<evidence type="ECO:0000313" key="2">
    <source>
        <dbReference type="EMBL" id="MEY9320501.1"/>
    </source>
</evidence>
<evidence type="ECO:0000313" key="4">
    <source>
        <dbReference type="Proteomes" id="UP001565471"/>
    </source>
</evidence>
<name>A0A1E3ETX8_BRAEL</name>
<evidence type="ECO:0000313" key="3">
    <source>
        <dbReference type="Proteomes" id="UP000673383"/>
    </source>
</evidence>
<organism evidence="1 3">
    <name type="scientific">Bradyrhizobium elkanii</name>
    <dbReference type="NCBI Taxonomy" id="29448"/>
    <lineage>
        <taxon>Bacteria</taxon>
        <taxon>Pseudomonadati</taxon>
        <taxon>Pseudomonadota</taxon>
        <taxon>Alphaproteobacteria</taxon>
        <taxon>Hyphomicrobiales</taxon>
        <taxon>Nitrobacteraceae</taxon>
        <taxon>Bradyrhizobium</taxon>
    </lineage>
</organism>
<dbReference type="eggNOG" id="ENOG50318YK">
    <property type="taxonomic scope" value="Bacteria"/>
</dbReference>
<dbReference type="EMBL" id="JBGBZA010000002">
    <property type="protein sequence ID" value="MEY9320501.1"/>
    <property type="molecule type" value="Genomic_DNA"/>
</dbReference>
<sequence>MKRRNRFKQTTTLAFRLIQLEEAARARASHLPPGTERERLLKKAREAERAVQIEQWLATPGAEPPP</sequence>
<keyword evidence="4" id="KW-1185">Reference proteome</keyword>
<dbReference type="Proteomes" id="UP001565471">
    <property type="component" value="Unassembled WGS sequence"/>
</dbReference>
<proteinExistence type="predicted"/>
<dbReference type="EMBL" id="JAFICZ010000001">
    <property type="protein sequence ID" value="MBP1294111.1"/>
    <property type="molecule type" value="Genomic_DNA"/>
</dbReference>
<protein>
    <submittedName>
        <fullName evidence="1">Uncharacterized protein</fullName>
    </submittedName>
</protein>
<reference evidence="1" key="1">
    <citation type="submission" date="2021-02" db="EMBL/GenBank/DDBJ databases">
        <title>Genomic Encyclopedia of Type Strains, Phase IV (KMG-V): Genome sequencing to study the core and pangenomes of soil and plant-associated prokaryotes.</title>
        <authorList>
            <person name="Whitman W."/>
        </authorList>
    </citation>
    <scope>NUCLEOTIDE SEQUENCE</scope>
    <source>
        <strain evidence="1">USDA 406</strain>
    </source>
</reference>
<dbReference type="RefSeq" id="WP_016844357.1">
    <property type="nucleotide sequence ID" value="NZ_BJNL01000031.1"/>
</dbReference>
<dbReference type="OrthoDB" id="8128823at2"/>
<accession>A0A1E3ETX8</accession>
<gene>
    <name evidence="2" type="ORF">ABIF29_007300</name>
    <name evidence="1" type="ORF">JOH49_003864</name>
</gene>
<dbReference type="AlphaFoldDB" id="A0A1E3ETX8"/>
<evidence type="ECO:0000313" key="1">
    <source>
        <dbReference type="EMBL" id="MBP1294111.1"/>
    </source>
</evidence>
<reference evidence="2 4" key="2">
    <citation type="submission" date="2024-07" db="EMBL/GenBank/DDBJ databases">
        <title>Genomic Encyclopedia of Type Strains, Phase V (KMG-V): Genome sequencing to study the core and pangenomes of soil and plant-associated prokaryotes.</title>
        <authorList>
            <person name="Whitman W."/>
        </authorList>
    </citation>
    <scope>NUCLEOTIDE SEQUENCE [LARGE SCALE GENOMIC DNA]</scope>
    <source>
        <strain evidence="2 4">USDA 415</strain>
    </source>
</reference>
<dbReference type="GeneID" id="92951703"/>
<comment type="caution">
    <text evidence="1">The sequence shown here is derived from an EMBL/GenBank/DDBJ whole genome shotgun (WGS) entry which is preliminary data.</text>
</comment>